<dbReference type="InterPro" id="IPR007627">
    <property type="entry name" value="RNA_pol_sigma70_r2"/>
</dbReference>
<keyword evidence="7" id="KW-0812">Transmembrane</keyword>
<feature type="transmembrane region" description="Helical" evidence="7">
    <location>
        <begin position="314"/>
        <end position="336"/>
    </location>
</feature>
<dbReference type="SUPFAM" id="SSF88946">
    <property type="entry name" value="Sigma2 domain of RNA polymerase sigma factors"/>
    <property type="match status" value="1"/>
</dbReference>
<keyword evidence="4 6" id="KW-0238">DNA-binding</keyword>
<dbReference type="InterPro" id="IPR014284">
    <property type="entry name" value="RNA_pol_sigma-70_dom"/>
</dbReference>
<keyword evidence="5 6" id="KW-0804">Transcription</keyword>
<dbReference type="InterPro" id="IPR000838">
    <property type="entry name" value="RNA_pol_sigma70_ECF_CS"/>
</dbReference>
<dbReference type="InterPro" id="IPR013325">
    <property type="entry name" value="RNA_pol_sigma_r2"/>
</dbReference>
<gene>
    <name evidence="10" type="ORF">M0G41_09220</name>
</gene>
<feature type="transmembrane region" description="Helical" evidence="7">
    <location>
        <begin position="287"/>
        <end position="308"/>
    </location>
</feature>
<dbReference type="Proteomes" id="UP001431449">
    <property type="component" value="Unassembled WGS sequence"/>
</dbReference>
<comment type="caution">
    <text evidence="10">The sequence shown here is derived from an EMBL/GenBank/DDBJ whole genome shotgun (WGS) entry which is preliminary data.</text>
</comment>
<evidence type="ECO:0000313" key="10">
    <source>
        <dbReference type="EMBL" id="MCK7593850.1"/>
    </source>
</evidence>
<proteinExistence type="inferred from homology"/>
<feature type="transmembrane region" description="Helical" evidence="7">
    <location>
        <begin position="203"/>
        <end position="228"/>
    </location>
</feature>
<keyword evidence="3 6" id="KW-0731">Sigma factor</keyword>
<feature type="transmembrane region" description="Helical" evidence="7">
    <location>
        <begin position="366"/>
        <end position="388"/>
    </location>
</feature>
<evidence type="ECO:0000259" key="9">
    <source>
        <dbReference type="Pfam" id="PF08281"/>
    </source>
</evidence>
<dbReference type="RefSeq" id="WP_248208371.1">
    <property type="nucleotide sequence ID" value="NZ_JALNMH010000007.1"/>
</dbReference>
<dbReference type="PANTHER" id="PTHR43133:SF25">
    <property type="entry name" value="RNA POLYMERASE SIGMA FACTOR RFAY-RELATED"/>
    <property type="match status" value="1"/>
</dbReference>
<protein>
    <recommendedName>
        <fullName evidence="6">RNA polymerase sigma factor</fullName>
    </recommendedName>
</protein>
<evidence type="ECO:0000256" key="4">
    <source>
        <dbReference type="ARBA" id="ARBA00023125"/>
    </source>
</evidence>
<dbReference type="Pfam" id="PF08281">
    <property type="entry name" value="Sigma70_r4_2"/>
    <property type="match status" value="1"/>
</dbReference>
<dbReference type="CDD" id="cd06171">
    <property type="entry name" value="Sigma70_r4"/>
    <property type="match status" value="1"/>
</dbReference>
<feature type="domain" description="RNA polymerase sigma-70 region 2" evidence="8">
    <location>
        <begin position="34"/>
        <end position="93"/>
    </location>
</feature>
<dbReference type="SUPFAM" id="SSF88659">
    <property type="entry name" value="Sigma3 and sigma4 domains of RNA polymerase sigma factors"/>
    <property type="match status" value="1"/>
</dbReference>
<evidence type="ECO:0000256" key="2">
    <source>
        <dbReference type="ARBA" id="ARBA00023015"/>
    </source>
</evidence>
<evidence type="ECO:0000256" key="3">
    <source>
        <dbReference type="ARBA" id="ARBA00023082"/>
    </source>
</evidence>
<dbReference type="PANTHER" id="PTHR43133">
    <property type="entry name" value="RNA POLYMERASE ECF-TYPE SIGMA FACTO"/>
    <property type="match status" value="1"/>
</dbReference>
<sequence length="391" mass="42012">MKTDALLSLIEVHLPAAQAGDQEAFGHIVAGCQGGITAIALAIVRDIQTSEDIAQEAFLNAWTHLRRLRNTSSFLPWLRQITRNLARDHLRRRVTERRYDGDMDDILRVVADPAPDVPERLQRMHEEEVVAELIDELPEDTREILLIYYREGQSSKQVAQLLGMTDAAVRKRLQRARDSLREDLMTRLGDFARSSAPSAAFTAMVLAGLSLSPTAAAAGLAAGGAAASKGLSKLLFGAGAAGKGASKFMLGAAGGIVFALVAGIAGVLFGVRRYWVTAIDAEEKRRLAWFALSGIGVVVVFTGLMAWMAHTENMAGATLAFFALIAGIGAMNLTWLPHILARRHAAEAAKNRIAAAIARREERKQAWVGIALGLLFGGIGLGTAVLLYGNL</sequence>
<dbReference type="Gene3D" id="1.10.10.10">
    <property type="entry name" value="Winged helix-like DNA-binding domain superfamily/Winged helix DNA-binding domain"/>
    <property type="match status" value="1"/>
</dbReference>
<comment type="similarity">
    <text evidence="1 6">Belongs to the sigma-70 factor family. ECF subfamily.</text>
</comment>
<dbReference type="InterPro" id="IPR013249">
    <property type="entry name" value="RNA_pol_sigma70_r4_t2"/>
</dbReference>
<evidence type="ECO:0000259" key="8">
    <source>
        <dbReference type="Pfam" id="PF04542"/>
    </source>
</evidence>
<dbReference type="InterPro" id="IPR013324">
    <property type="entry name" value="RNA_pol_sigma_r3/r4-like"/>
</dbReference>
<evidence type="ECO:0000256" key="1">
    <source>
        <dbReference type="ARBA" id="ARBA00010641"/>
    </source>
</evidence>
<dbReference type="EMBL" id="JALNMH010000007">
    <property type="protein sequence ID" value="MCK7593850.1"/>
    <property type="molecule type" value="Genomic_DNA"/>
</dbReference>
<feature type="domain" description="RNA polymerase sigma factor 70 region 4 type 2" evidence="9">
    <location>
        <begin position="130"/>
        <end position="179"/>
    </location>
</feature>
<evidence type="ECO:0000256" key="5">
    <source>
        <dbReference type="ARBA" id="ARBA00023163"/>
    </source>
</evidence>
<evidence type="ECO:0000256" key="6">
    <source>
        <dbReference type="RuleBase" id="RU000716"/>
    </source>
</evidence>
<keyword evidence="7" id="KW-1133">Transmembrane helix</keyword>
<dbReference type="PROSITE" id="PS01063">
    <property type="entry name" value="SIGMA70_ECF"/>
    <property type="match status" value="1"/>
</dbReference>
<accession>A0ABT0GIM3</accession>
<dbReference type="Pfam" id="PF04542">
    <property type="entry name" value="Sigma70_r2"/>
    <property type="match status" value="1"/>
</dbReference>
<dbReference type="Gene3D" id="1.10.1740.10">
    <property type="match status" value="1"/>
</dbReference>
<dbReference type="InterPro" id="IPR039425">
    <property type="entry name" value="RNA_pol_sigma-70-like"/>
</dbReference>
<organism evidence="10 11">
    <name type="scientific">Pseudomarimonas salicorniae</name>
    <dbReference type="NCBI Taxonomy" id="2933270"/>
    <lineage>
        <taxon>Bacteria</taxon>
        <taxon>Pseudomonadati</taxon>
        <taxon>Pseudomonadota</taxon>
        <taxon>Gammaproteobacteria</taxon>
        <taxon>Lysobacterales</taxon>
        <taxon>Lysobacteraceae</taxon>
        <taxon>Pseudomarimonas</taxon>
    </lineage>
</organism>
<dbReference type="InterPro" id="IPR036388">
    <property type="entry name" value="WH-like_DNA-bd_sf"/>
</dbReference>
<keyword evidence="2 6" id="KW-0805">Transcription regulation</keyword>
<keyword evidence="7" id="KW-0472">Membrane</keyword>
<keyword evidence="11" id="KW-1185">Reference proteome</keyword>
<evidence type="ECO:0000256" key="7">
    <source>
        <dbReference type="SAM" id="Phobius"/>
    </source>
</evidence>
<reference evidence="10" key="1">
    <citation type="submission" date="2022-04" db="EMBL/GenBank/DDBJ databases">
        <title>Lysobacter sp. CAU 1642 isolated from sea sand.</title>
        <authorList>
            <person name="Kim W."/>
        </authorList>
    </citation>
    <scope>NUCLEOTIDE SEQUENCE</scope>
    <source>
        <strain evidence="10">CAU 1642</strain>
    </source>
</reference>
<feature type="transmembrane region" description="Helical" evidence="7">
    <location>
        <begin position="248"/>
        <end position="275"/>
    </location>
</feature>
<name>A0ABT0GIM3_9GAMM</name>
<evidence type="ECO:0000313" key="11">
    <source>
        <dbReference type="Proteomes" id="UP001431449"/>
    </source>
</evidence>
<dbReference type="NCBIfam" id="TIGR02937">
    <property type="entry name" value="sigma70-ECF"/>
    <property type="match status" value="1"/>
</dbReference>